<accession>A0ACC0JPV8</accession>
<evidence type="ECO:0000313" key="2">
    <source>
        <dbReference type="Proteomes" id="UP001064048"/>
    </source>
</evidence>
<name>A0ACC0JPV8_CHOFU</name>
<protein>
    <submittedName>
        <fullName evidence="1">Uncharacterized protein</fullName>
    </submittedName>
</protein>
<dbReference type="Proteomes" id="UP001064048">
    <property type="component" value="Chromosome 8"/>
</dbReference>
<dbReference type="EMBL" id="CM046108">
    <property type="protein sequence ID" value="KAI8426084.1"/>
    <property type="molecule type" value="Genomic_DNA"/>
</dbReference>
<reference evidence="1 2" key="1">
    <citation type="journal article" date="2022" name="Genome Biol. Evol.">
        <title>The Spruce Budworm Genome: Reconstructing the Evolutionary History of Antifreeze Proteins.</title>
        <authorList>
            <person name="Beliveau C."/>
            <person name="Gagne P."/>
            <person name="Picq S."/>
            <person name="Vernygora O."/>
            <person name="Keeling C.I."/>
            <person name="Pinkney K."/>
            <person name="Doucet D."/>
            <person name="Wen F."/>
            <person name="Johnston J.S."/>
            <person name="Maaroufi H."/>
            <person name="Boyle B."/>
            <person name="Laroche J."/>
            <person name="Dewar K."/>
            <person name="Juretic N."/>
            <person name="Blackburn G."/>
            <person name="Nisole A."/>
            <person name="Brunet B."/>
            <person name="Brandao M."/>
            <person name="Lumley L."/>
            <person name="Duan J."/>
            <person name="Quan G."/>
            <person name="Lucarotti C.J."/>
            <person name="Roe A.D."/>
            <person name="Sperling F.A.H."/>
            <person name="Levesque R.C."/>
            <person name="Cusson M."/>
        </authorList>
    </citation>
    <scope>NUCLEOTIDE SEQUENCE [LARGE SCALE GENOMIC DNA]</scope>
    <source>
        <strain evidence="1">Glfc:IPQL:Cfum</strain>
    </source>
</reference>
<evidence type="ECO:0000313" key="1">
    <source>
        <dbReference type="EMBL" id="KAI8426084.1"/>
    </source>
</evidence>
<organism evidence="1 2">
    <name type="scientific">Choristoneura fumiferana</name>
    <name type="common">Spruce budworm moth</name>
    <name type="synonym">Archips fumiferana</name>
    <dbReference type="NCBI Taxonomy" id="7141"/>
    <lineage>
        <taxon>Eukaryota</taxon>
        <taxon>Metazoa</taxon>
        <taxon>Ecdysozoa</taxon>
        <taxon>Arthropoda</taxon>
        <taxon>Hexapoda</taxon>
        <taxon>Insecta</taxon>
        <taxon>Pterygota</taxon>
        <taxon>Neoptera</taxon>
        <taxon>Endopterygota</taxon>
        <taxon>Lepidoptera</taxon>
        <taxon>Glossata</taxon>
        <taxon>Ditrysia</taxon>
        <taxon>Tortricoidea</taxon>
        <taxon>Tortricidae</taxon>
        <taxon>Tortricinae</taxon>
        <taxon>Choristoneura</taxon>
    </lineage>
</organism>
<proteinExistence type="predicted"/>
<keyword evidence="2" id="KW-1185">Reference proteome</keyword>
<gene>
    <name evidence="1" type="ORF">MSG28_005043</name>
</gene>
<comment type="caution">
    <text evidence="1">The sequence shown here is derived from an EMBL/GenBank/DDBJ whole genome shotgun (WGS) entry which is preliminary data.</text>
</comment>
<sequence>MFPLRQIARYTSMILPSCRPMSSAPLVDVTDSDGIAVVTLQRPPVNSLNLELLQALKNSLDDVENNKPRGMILTSATRTVFSAGLDITEMFRTDKNRSEQFWTTLQDTWLKLFGFKFATAAAINGHSPAGGCLLAMSCEWRAMVGGKYTIGLNESALGIVATPWFMDTMCHTISKRDAEIALTTAKLFTADEALKVGLIDEIATDKADAIEKCKIFIKRFDKIPPLARTVSKLRIRQEPLRKLQENREKDLNDFLQSLNDPKVQKGLEMYIQSLKKKTKL</sequence>